<name>A0A218Y136_PUNGR</name>
<evidence type="ECO:0000256" key="1">
    <source>
        <dbReference type="SAM" id="MobiDB-lite"/>
    </source>
</evidence>
<dbReference type="EMBL" id="PGOL01001319">
    <property type="protein sequence ID" value="PKI59092.1"/>
    <property type="molecule type" value="Genomic_DNA"/>
</dbReference>
<reference evidence="5" key="1">
    <citation type="journal article" date="2017" name="Plant J.">
        <title>The pomegranate (Punica granatum L.) genome and the genomics of punicalagin biosynthesis.</title>
        <authorList>
            <person name="Qin G."/>
            <person name="Xu C."/>
            <person name="Ming R."/>
            <person name="Tang H."/>
            <person name="Guyot R."/>
            <person name="Kramer E.M."/>
            <person name="Hu Y."/>
            <person name="Yi X."/>
            <person name="Qi Y."/>
            <person name="Xu X."/>
            <person name="Gao Z."/>
            <person name="Pan H."/>
            <person name="Jian J."/>
            <person name="Tian Y."/>
            <person name="Yue Z."/>
            <person name="Xu Y."/>
        </authorList>
    </citation>
    <scope>NUCLEOTIDE SEQUENCE [LARGE SCALE GENOMIC DNA]</scope>
    <source>
        <strain evidence="5">cv. Dabenzi</strain>
    </source>
</reference>
<feature type="compositionally biased region" description="Polar residues" evidence="1">
    <location>
        <begin position="175"/>
        <end position="189"/>
    </location>
</feature>
<keyword evidence="6" id="KW-1185">Reference proteome</keyword>
<dbReference type="Proteomes" id="UP000197138">
    <property type="component" value="Unassembled WGS sequence"/>
</dbReference>
<reference evidence="3" key="2">
    <citation type="submission" date="2017-06" db="EMBL/GenBank/DDBJ databases">
        <title>The pomegranate genome and the genomics of punicalagin biosynthesis.</title>
        <authorList>
            <person name="Xu C."/>
        </authorList>
    </citation>
    <scope>NUCLEOTIDE SEQUENCE [LARGE SCALE GENOMIC DNA]</scope>
    <source>
        <tissue evidence="3">Fresh leaf</tissue>
    </source>
</reference>
<protein>
    <recommendedName>
        <fullName evidence="2">PB1 domain-containing protein</fullName>
    </recommendedName>
</protein>
<evidence type="ECO:0000313" key="5">
    <source>
        <dbReference type="Proteomes" id="UP000197138"/>
    </source>
</evidence>
<comment type="caution">
    <text evidence="3">The sequence shown here is derived from an EMBL/GenBank/DDBJ whole genome shotgun (WGS) entry which is preliminary data.</text>
</comment>
<evidence type="ECO:0000313" key="6">
    <source>
        <dbReference type="Proteomes" id="UP000233551"/>
    </source>
</evidence>
<accession>A0A218Y136</accession>
<dbReference type="SUPFAM" id="SSF54277">
    <property type="entry name" value="CAD &amp; PB1 domains"/>
    <property type="match status" value="1"/>
</dbReference>
<reference evidence="4 6" key="3">
    <citation type="submission" date="2017-11" db="EMBL/GenBank/DDBJ databases">
        <title>De-novo sequencing of pomegranate (Punica granatum L.) genome.</title>
        <authorList>
            <person name="Akparov Z."/>
            <person name="Amiraslanov A."/>
            <person name="Hajiyeva S."/>
            <person name="Abbasov M."/>
            <person name="Kaur K."/>
            <person name="Hamwieh A."/>
            <person name="Solovyev V."/>
            <person name="Salamov A."/>
            <person name="Braich B."/>
            <person name="Kosarev P."/>
            <person name="Mahmoud A."/>
            <person name="Hajiyev E."/>
            <person name="Babayeva S."/>
            <person name="Izzatullayeva V."/>
            <person name="Mammadov A."/>
            <person name="Mammadov A."/>
            <person name="Sharifova S."/>
            <person name="Ojaghi J."/>
            <person name="Eynullazada K."/>
            <person name="Bayramov B."/>
            <person name="Abdulazimova A."/>
            <person name="Shahmuradov I."/>
        </authorList>
    </citation>
    <scope>NUCLEOTIDE SEQUENCE [LARGE SCALE GENOMIC DNA]</scope>
    <source>
        <strain evidence="4">AG2017</strain>
        <strain evidence="6">cv. AG2017</strain>
        <tissue evidence="4">Leaf</tissue>
    </source>
</reference>
<evidence type="ECO:0000259" key="2">
    <source>
        <dbReference type="SMART" id="SM00666"/>
    </source>
</evidence>
<dbReference type="PANTHER" id="PTHR31066">
    <property type="entry name" value="OS05G0427100 PROTEIN-RELATED"/>
    <property type="match status" value="1"/>
</dbReference>
<sequence length="266" mass="29554">MELTNSPKMQLRGGARFEVEAGDVAGGGEAWAELRSRAPEALCRTFSVAIAKQKTEPNQMVRESEVSSCSSTIKFLCSYGGTIAPRRPDGKLRYLGGFTRILSVDRSVSYAELMVKLVEFCGFSVTLRCQLPNGDLETLISVKSDEDLANIIEEYDRSSPNQKIRAVLSPPESLKQVSPSHSTVDLSSYKSPISNYRPTRYFPGELYGRRSRSPPRRFPVRFTGGEANPRCINPRHYACGGPRVFCSAPCCCNYGTRLPHKEVQRN</sequence>
<dbReference type="Gene3D" id="3.10.20.90">
    <property type="entry name" value="Phosphatidylinositol 3-kinase Catalytic Subunit, Chain A, domain 1"/>
    <property type="match status" value="1"/>
</dbReference>
<dbReference type="PANTHER" id="PTHR31066:SF66">
    <property type="entry name" value="PB1 DOMAIN-CONTAINING PROTEIN"/>
    <property type="match status" value="1"/>
</dbReference>
<gene>
    <name evidence="3" type="ORF">CDL15_Pgr014832</name>
    <name evidence="4" type="ORF">CRG98_020458</name>
</gene>
<evidence type="ECO:0000313" key="4">
    <source>
        <dbReference type="EMBL" id="PKI59092.1"/>
    </source>
</evidence>
<dbReference type="EMBL" id="MTKT01000548">
    <property type="protein sequence ID" value="OWM90529.1"/>
    <property type="molecule type" value="Genomic_DNA"/>
</dbReference>
<dbReference type="CDD" id="cd06410">
    <property type="entry name" value="PB1_UP2"/>
    <property type="match status" value="1"/>
</dbReference>
<proteinExistence type="predicted"/>
<evidence type="ECO:0000313" key="3">
    <source>
        <dbReference type="EMBL" id="OWM90529.1"/>
    </source>
</evidence>
<dbReference type="SMART" id="SM00666">
    <property type="entry name" value="PB1"/>
    <property type="match status" value="1"/>
</dbReference>
<dbReference type="InterPro" id="IPR053198">
    <property type="entry name" value="Gynoecium_Dev_Regulator"/>
</dbReference>
<organism evidence="3 5">
    <name type="scientific">Punica granatum</name>
    <name type="common">Pomegranate</name>
    <dbReference type="NCBI Taxonomy" id="22663"/>
    <lineage>
        <taxon>Eukaryota</taxon>
        <taxon>Viridiplantae</taxon>
        <taxon>Streptophyta</taxon>
        <taxon>Embryophyta</taxon>
        <taxon>Tracheophyta</taxon>
        <taxon>Spermatophyta</taxon>
        <taxon>Magnoliopsida</taxon>
        <taxon>eudicotyledons</taxon>
        <taxon>Gunneridae</taxon>
        <taxon>Pentapetalae</taxon>
        <taxon>rosids</taxon>
        <taxon>malvids</taxon>
        <taxon>Myrtales</taxon>
        <taxon>Lythraceae</taxon>
        <taxon>Punica</taxon>
    </lineage>
</organism>
<feature type="region of interest" description="Disordered" evidence="1">
    <location>
        <begin position="170"/>
        <end position="189"/>
    </location>
</feature>
<feature type="domain" description="PB1" evidence="2">
    <location>
        <begin position="87"/>
        <end position="171"/>
    </location>
</feature>
<dbReference type="Proteomes" id="UP000233551">
    <property type="component" value="Unassembled WGS sequence"/>
</dbReference>
<dbReference type="InterPro" id="IPR000270">
    <property type="entry name" value="PB1_dom"/>
</dbReference>
<dbReference type="Pfam" id="PF00564">
    <property type="entry name" value="PB1"/>
    <property type="match status" value="1"/>
</dbReference>
<dbReference type="AlphaFoldDB" id="A0A218Y136"/>
<dbReference type="STRING" id="22663.A0A218Y136"/>